<feature type="domain" description="Teneurin-like YD-shell" evidence="5">
    <location>
        <begin position="387"/>
        <end position="539"/>
    </location>
</feature>
<keyword evidence="3" id="KW-0732">Signal</keyword>
<dbReference type="InterPro" id="IPR022385">
    <property type="entry name" value="Rhs_assc_core"/>
</dbReference>
<feature type="chain" id="PRO_5037219054" evidence="3">
    <location>
        <begin position="23"/>
        <end position="1401"/>
    </location>
</feature>
<dbReference type="EMBL" id="JACORU010000017">
    <property type="protein sequence ID" value="MBC5768345.1"/>
    <property type="molecule type" value="Genomic_DNA"/>
</dbReference>
<dbReference type="InterPro" id="IPR056823">
    <property type="entry name" value="TEN-like_YD-shell"/>
</dbReference>
<evidence type="ECO:0000313" key="7">
    <source>
        <dbReference type="Proteomes" id="UP000596827"/>
    </source>
</evidence>
<feature type="region of interest" description="Disordered" evidence="2">
    <location>
        <begin position="1351"/>
        <end position="1384"/>
    </location>
</feature>
<gene>
    <name evidence="6" type="ORF">H8R02_28050</name>
</gene>
<feature type="domain" description="DUF6531" evidence="4">
    <location>
        <begin position="26"/>
        <end position="93"/>
    </location>
</feature>
<organism evidence="6 7">
    <name type="scientific">Ramlibacter albus</name>
    <dbReference type="NCBI Taxonomy" id="2079448"/>
    <lineage>
        <taxon>Bacteria</taxon>
        <taxon>Pseudomonadati</taxon>
        <taxon>Pseudomonadota</taxon>
        <taxon>Betaproteobacteria</taxon>
        <taxon>Burkholderiales</taxon>
        <taxon>Comamonadaceae</taxon>
        <taxon>Ramlibacter</taxon>
    </lineage>
</organism>
<feature type="signal peptide" evidence="3">
    <location>
        <begin position="1"/>
        <end position="22"/>
    </location>
</feature>
<protein>
    <submittedName>
        <fullName evidence="6">RHS repeat protein</fullName>
    </submittedName>
</protein>
<evidence type="ECO:0000256" key="3">
    <source>
        <dbReference type="SAM" id="SignalP"/>
    </source>
</evidence>
<dbReference type="Gene3D" id="2.180.10.10">
    <property type="entry name" value="RHS repeat-associated core"/>
    <property type="match status" value="4"/>
</dbReference>
<dbReference type="NCBIfam" id="TIGR03696">
    <property type="entry name" value="Rhs_assc_core"/>
    <property type="match status" value="1"/>
</dbReference>
<comment type="caution">
    <text evidence="6">The sequence shown here is derived from an EMBL/GenBank/DDBJ whole genome shotgun (WGS) entry which is preliminary data.</text>
</comment>
<dbReference type="PANTHER" id="PTHR32305:SF15">
    <property type="entry name" value="PROTEIN RHSA-RELATED"/>
    <property type="match status" value="1"/>
</dbReference>
<evidence type="ECO:0000313" key="6">
    <source>
        <dbReference type="EMBL" id="MBC5768345.1"/>
    </source>
</evidence>
<reference evidence="6" key="1">
    <citation type="submission" date="2020-08" db="EMBL/GenBank/DDBJ databases">
        <title>Ramlibacter sp. GTP1 16S ribosomal RNA gene genome sequencing and assembly.</title>
        <authorList>
            <person name="Kang M."/>
        </authorList>
    </citation>
    <scope>NUCLEOTIDE SEQUENCE</scope>
    <source>
        <strain evidence="6">GTP1</strain>
    </source>
</reference>
<accession>A0A923MCU6</accession>
<evidence type="ECO:0000256" key="1">
    <source>
        <dbReference type="ARBA" id="ARBA00022737"/>
    </source>
</evidence>
<feature type="domain" description="Teneurin-like YD-shell" evidence="5">
    <location>
        <begin position="124"/>
        <end position="243"/>
    </location>
</feature>
<dbReference type="Proteomes" id="UP000596827">
    <property type="component" value="Unassembled WGS sequence"/>
</dbReference>
<dbReference type="NCBIfam" id="TIGR01643">
    <property type="entry name" value="YD_repeat_2x"/>
    <property type="match status" value="5"/>
</dbReference>
<name>A0A923MCU6_9BURK</name>
<dbReference type="InterPro" id="IPR045351">
    <property type="entry name" value="DUF6531"/>
</dbReference>
<evidence type="ECO:0000256" key="2">
    <source>
        <dbReference type="SAM" id="MobiDB-lite"/>
    </source>
</evidence>
<dbReference type="InterPro" id="IPR031325">
    <property type="entry name" value="RHS_repeat"/>
</dbReference>
<dbReference type="PANTHER" id="PTHR32305">
    <property type="match status" value="1"/>
</dbReference>
<dbReference type="Pfam" id="PF05593">
    <property type="entry name" value="RHS_repeat"/>
    <property type="match status" value="2"/>
</dbReference>
<feature type="compositionally biased region" description="Basic and acidic residues" evidence="2">
    <location>
        <begin position="1351"/>
        <end position="1378"/>
    </location>
</feature>
<evidence type="ECO:0000259" key="5">
    <source>
        <dbReference type="Pfam" id="PF25023"/>
    </source>
</evidence>
<dbReference type="InterPro" id="IPR006530">
    <property type="entry name" value="YD"/>
</dbReference>
<keyword evidence="1" id="KW-0677">Repeat</keyword>
<dbReference type="Pfam" id="PF20148">
    <property type="entry name" value="DUF6531"/>
    <property type="match status" value="1"/>
</dbReference>
<proteinExistence type="predicted"/>
<evidence type="ECO:0000259" key="4">
    <source>
        <dbReference type="Pfam" id="PF20148"/>
    </source>
</evidence>
<sequence>MGFVHKVAGAICVALLPLAAFAALQPATGDVQEIETDFADSAPNGLTFTRHYRSSANVDAGLGARWAHNWAAQVQKTDATAVVRFGDGSKLLFERINGAWKVTNRRDTLVDTTAGLLLTRSSDESRWQFDTAGKLVSVTARNGWRTELAYEAGRLTRITNAFGRSVQLSYESSGRLAGASFPDGSAVAFAFDSAGRLATSRGADGSTRQYAYGNSTWPSALTGVAQDGATRVAYRYDAHGRGAEMQMAGVPTKESISYPSAVGGDGMLVAGHVVDPALYKLSVTTTDALGNTVTKLWQGGDGQVRLVGSSNLLGGSVANTSFGEQNLPVAEYDFAGVQRTTQWDTSRSLPLAVTEAANRPEARTTQTTWHPSFRLPTLITEAGRTTALAYDSLGNVLTKTVTDTATGEARTWHWEYAVNNLPVAMTDPKGGVWRYGHDAAGNRTSVKNPLGQETTFVFDGAGRVIRQVDSYGLVTTYSRDARGRVVAQTRGSESTTYSYTPSGLLAGATLPTGYVVSYSYDAAQRLVGVTDNRGSAVAYTLDAAGNRVREEVKDAAGNIALATRRVINALGQLAGVQGAAGQTTQLGYDANGELVAQTDPLNQTTRTTLDALRRTTATTFPDNASVAQAWTPLDQLTQVVDPKNVKTTYTVNAFGETMSESSPDIGTMTYKRDANGDVVETKDAKGQVTAITRDALGRPTSIRYHAGNTTTLAYDAAGFLSRIEDSSGSTTYTRDLEGNVLTKTVVINDNPSSPSRFTVTYTYTHGELTSIRYGSGLVVTYRRSLGQISGIDVLEPGKNKAALAFVNNLVHTPLGAPKSWTWSNGDAASRSFDADGRMVSNEFARYSYDVAGRMTGIAQDLWASRTIVSGTTTTTELYKAPITWTAAYDNRDRLVSFARDGAKSVYTLDANSNRLTAIETQGSDVDLQGTFDQPNLAEAANQTLKMDPGSNRLLGFTQTITRTQNGQPVSTTSSTVNYSVDENGAMTSDGLRTFVYDDMGRLAKVKVMKDGEAASVRYLHSALGQRVFKSEPEVEQTLPNEVELGNSFTNWLRKNFGWLFAQGKGKASLGQAFVYGDGEIPSWALLGEYDNGTSGSKGTGEFIWLPTRDGLATLVGMYRNGKLYAIHTDHIGTPRLITDAAKQPVWQTPYSAFLNNEPSDVLSTTANQVGIPRISWTKPGIELNISGLGRYRDKESGLVDNYRRTLLGAGDRYTQPDPIGKAGGANEFIYVNASPLDRTDPMGLFDPTGFITRAGTRAGATLLLGGGPANPVADAAATLVLVGSLGYEIYQACKDVSDENPCRDQPSRTDAFLRAAQYAGVGPEWTPVGWDQFNKPKTKDDQLKYKELRQRAGNDPYGHRSPEGGEIVEHPADKDHPCPHFHAKKNLADPGIVIAYDPKKP</sequence>
<dbReference type="Pfam" id="PF25023">
    <property type="entry name" value="TEN_YD-shell"/>
    <property type="match status" value="2"/>
</dbReference>
<dbReference type="RefSeq" id="WP_187085011.1">
    <property type="nucleotide sequence ID" value="NZ_JACORU010000017.1"/>
</dbReference>
<keyword evidence="7" id="KW-1185">Reference proteome</keyword>
<dbReference type="InterPro" id="IPR050708">
    <property type="entry name" value="T6SS_VgrG/RHS"/>
</dbReference>